<dbReference type="RefSeq" id="WP_203745997.1">
    <property type="nucleotide sequence ID" value="NZ_BONF01000014.1"/>
</dbReference>
<dbReference type="EMBL" id="BONF01000014">
    <property type="protein sequence ID" value="GIF81529.1"/>
    <property type="molecule type" value="Genomic_DNA"/>
</dbReference>
<feature type="transmembrane region" description="Helical" evidence="2">
    <location>
        <begin position="128"/>
        <end position="147"/>
    </location>
</feature>
<feature type="transmembrane region" description="Helical" evidence="2">
    <location>
        <begin position="84"/>
        <end position="107"/>
    </location>
</feature>
<reference evidence="3 4" key="1">
    <citation type="submission" date="2021-01" db="EMBL/GenBank/DDBJ databases">
        <title>Whole genome shotgun sequence of Catellatospora bangladeshensis NBRC 107357.</title>
        <authorList>
            <person name="Komaki H."/>
            <person name="Tamura T."/>
        </authorList>
    </citation>
    <scope>NUCLEOTIDE SEQUENCE [LARGE SCALE GENOMIC DNA]</scope>
    <source>
        <strain evidence="3 4">NBRC 107357</strain>
    </source>
</reference>
<keyword evidence="4" id="KW-1185">Reference proteome</keyword>
<proteinExistence type="predicted"/>
<keyword evidence="2" id="KW-1133">Transmembrane helix</keyword>
<feature type="transmembrane region" description="Helical" evidence="2">
    <location>
        <begin position="233"/>
        <end position="253"/>
    </location>
</feature>
<keyword evidence="2" id="KW-0472">Membrane</keyword>
<gene>
    <name evidence="3" type="ORF">Cba03nite_28780</name>
</gene>
<sequence>MPNPPHSDEQDPAGPGGWNTAPPPPPGGIPLRPLTAGEIVSAAALLAWRNRVTCTVLAVAGNAAAAGCLLVLADLLPHTTTAEWLLFLSPAAAILLVTGYALVAATGRSIQGEQIGALGALRDCRPGRLLLTALLAAASVIAVWFAADALGHTAALAATVLAAVPVVTTTAVTLCVQAVEGLRPAAALRRSWTLLGSNLWRAFGYLILLTLLATAIFLLVGCLFVMWPPLQGVAAFLTSVLSTILAAGVLALLHSDLRARHEGRP</sequence>
<evidence type="ECO:0008006" key="5">
    <source>
        <dbReference type="Google" id="ProtNLM"/>
    </source>
</evidence>
<feature type="transmembrane region" description="Helical" evidence="2">
    <location>
        <begin position="203"/>
        <end position="227"/>
    </location>
</feature>
<evidence type="ECO:0000313" key="3">
    <source>
        <dbReference type="EMBL" id="GIF81529.1"/>
    </source>
</evidence>
<comment type="caution">
    <text evidence="3">The sequence shown here is derived from an EMBL/GenBank/DDBJ whole genome shotgun (WGS) entry which is preliminary data.</text>
</comment>
<accession>A0A8J3JPG3</accession>
<evidence type="ECO:0000256" key="2">
    <source>
        <dbReference type="SAM" id="Phobius"/>
    </source>
</evidence>
<feature type="region of interest" description="Disordered" evidence="1">
    <location>
        <begin position="1"/>
        <end position="31"/>
    </location>
</feature>
<evidence type="ECO:0000313" key="4">
    <source>
        <dbReference type="Proteomes" id="UP000601223"/>
    </source>
</evidence>
<organism evidence="3 4">
    <name type="scientific">Catellatospora bangladeshensis</name>
    <dbReference type="NCBI Taxonomy" id="310355"/>
    <lineage>
        <taxon>Bacteria</taxon>
        <taxon>Bacillati</taxon>
        <taxon>Actinomycetota</taxon>
        <taxon>Actinomycetes</taxon>
        <taxon>Micromonosporales</taxon>
        <taxon>Micromonosporaceae</taxon>
        <taxon>Catellatospora</taxon>
    </lineage>
</organism>
<name>A0A8J3JPG3_9ACTN</name>
<keyword evidence="2" id="KW-0812">Transmembrane</keyword>
<dbReference type="AlphaFoldDB" id="A0A8J3JPG3"/>
<dbReference type="Proteomes" id="UP000601223">
    <property type="component" value="Unassembled WGS sequence"/>
</dbReference>
<feature type="transmembrane region" description="Helical" evidence="2">
    <location>
        <begin position="52"/>
        <end position="72"/>
    </location>
</feature>
<feature type="transmembrane region" description="Helical" evidence="2">
    <location>
        <begin position="153"/>
        <end position="182"/>
    </location>
</feature>
<evidence type="ECO:0000256" key="1">
    <source>
        <dbReference type="SAM" id="MobiDB-lite"/>
    </source>
</evidence>
<protein>
    <recommendedName>
        <fullName evidence="5">Glycerophosphoryl diester phosphodiesterase membrane domain-containing protein</fullName>
    </recommendedName>
</protein>